<dbReference type="EMBL" id="PKSM01000389">
    <property type="protein sequence ID" value="POV95998.1"/>
    <property type="molecule type" value="Genomic_DNA"/>
</dbReference>
<feature type="chain" id="PRO_5015679083" description="Hydrophobin" evidence="1">
    <location>
        <begin position="23"/>
        <end position="468"/>
    </location>
</feature>
<gene>
    <name evidence="2" type="ORF">PSHT_15388</name>
</gene>
<dbReference type="Proteomes" id="UP000238274">
    <property type="component" value="Unassembled WGS sequence"/>
</dbReference>
<sequence length="468" mass="51174">MLFLNFSLAIAVLSMVQGRSAAVNSFQCKNSDKSQALCSHANGDTTVVEKAYPDGLGYYCSSNIKDAKQNCCNADFKIGATYPGIPKTVQTSSVSQNCDVAVVTSFQCPNPDKAQALCTIVEGTTARWPKVWSTPKKCNTTLTLIARFRVLDGLIFDIITPQYGRNYFCPGWLVNPLKSCCNTDFKIKLNLSICYPETTRQCPPVPFPVTANRLAESVVKPGAKPNKWPTDLKTISEPRFLVTMVSSASCTPAACTNLSYLHQSRFCYDNSHLSRITRVMLVITASRYDTVLVSTHNETIQQSTSALVCLVSLFPLAFAPHDLPRITKLPSGVRRFRLSAVVPSNRTLPVIRSLSRPGPDATCIHVEMLPKSTAPCKMRKLPKQRGTLVQIAPLPSGWDPPASNGRRWAGIHVWIGLHMKGLPQATGCDMFPPTHYTRDRAGCATGTTGQIRDGRGCLLTLSVPTNVC</sequence>
<name>A0A2S4UFE2_9BASI</name>
<organism evidence="2 3">
    <name type="scientific">Puccinia striiformis</name>
    <dbReference type="NCBI Taxonomy" id="27350"/>
    <lineage>
        <taxon>Eukaryota</taxon>
        <taxon>Fungi</taxon>
        <taxon>Dikarya</taxon>
        <taxon>Basidiomycota</taxon>
        <taxon>Pucciniomycotina</taxon>
        <taxon>Pucciniomycetes</taxon>
        <taxon>Pucciniales</taxon>
        <taxon>Pucciniaceae</taxon>
        <taxon>Puccinia</taxon>
    </lineage>
</organism>
<reference evidence="3" key="2">
    <citation type="journal article" date="2018" name="BMC Genomics">
        <title>Genomic insights into host adaptation between the wheat stripe rust pathogen (Puccinia striiformis f. sp. tritici) and the barley stripe rust pathogen (Puccinia striiformis f. sp. hordei).</title>
        <authorList>
            <person name="Xia C."/>
            <person name="Wang M."/>
            <person name="Yin C."/>
            <person name="Cornejo O.E."/>
            <person name="Hulbert S.H."/>
            <person name="Chen X."/>
        </authorList>
    </citation>
    <scope>NUCLEOTIDE SEQUENCE [LARGE SCALE GENOMIC DNA]</scope>
    <source>
        <strain evidence="3">93TX-2</strain>
    </source>
</reference>
<evidence type="ECO:0000313" key="2">
    <source>
        <dbReference type="EMBL" id="POV95998.1"/>
    </source>
</evidence>
<dbReference type="VEuPathDB" id="FungiDB:PSTT_03666"/>
<evidence type="ECO:0008006" key="4">
    <source>
        <dbReference type="Google" id="ProtNLM"/>
    </source>
</evidence>
<dbReference type="VEuPathDB" id="FungiDB:PSHT_15388"/>
<keyword evidence="1" id="KW-0732">Signal</keyword>
<proteinExistence type="predicted"/>
<keyword evidence="3" id="KW-1185">Reference proteome</keyword>
<feature type="non-terminal residue" evidence="2">
    <location>
        <position position="468"/>
    </location>
</feature>
<reference evidence="3" key="3">
    <citation type="journal article" date="2018" name="Mol. Plant Microbe Interact.">
        <title>Genome sequence resources for the wheat stripe rust pathogen (Puccinia striiformis f. sp. tritici) and the barley stripe rust pathogen (Puccinia striiformis f. sp. hordei).</title>
        <authorList>
            <person name="Xia C."/>
            <person name="Wang M."/>
            <person name="Yin C."/>
            <person name="Cornejo O.E."/>
            <person name="Hulbert S.H."/>
            <person name="Chen X."/>
        </authorList>
    </citation>
    <scope>NUCLEOTIDE SEQUENCE [LARGE SCALE GENOMIC DNA]</scope>
    <source>
        <strain evidence="3">93TX-2</strain>
    </source>
</reference>
<feature type="signal peptide" evidence="1">
    <location>
        <begin position="1"/>
        <end position="22"/>
    </location>
</feature>
<protein>
    <recommendedName>
        <fullName evidence="4">Hydrophobin</fullName>
    </recommendedName>
</protein>
<accession>A0A2S4UFE2</accession>
<comment type="caution">
    <text evidence="2">The sequence shown here is derived from an EMBL/GenBank/DDBJ whole genome shotgun (WGS) entry which is preliminary data.</text>
</comment>
<evidence type="ECO:0000256" key="1">
    <source>
        <dbReference type="SAM" id="SignalP"/>
    </source>
</evidence>
<evidence type="ECO:0000313" key="3">
    <source>
        <dbReference type="Proteomes" id="UP000238274"/>
    </source>
</evidence>
<reference evidence="2 3" key="1">
    <citation type="submission" date="2017-12" db="EMBL/GenBank/DDBJ databases">
        <title>Gene loss provides genomic basis for host adaptation in cereal stripe rust fungi.</title>
        <authorList>
            <person name="Xia C."/>
        </authorList>
    </citation>
    <scope>NUCLEOTIDE SEQUENCE [LARGE SCALE GENOMIC DNA]</scope>
    <source>
        <strain evidence="2 3">93TX-2</strain>
    </source>
</reference>
<dbReference type="AlphaFoldDB" id="A0A2S4UFE2"/>